<evidence type="ECO:0000313" key="2">
    <source>
        <dbReference type="WBParaSite" id="ACAC_0000157901-mRNA-1"/>
    </source>
</evidence>
<organism evidence="1 2">
    <name type="scientific">Angiostrongylus cantonensis</name>
    <name type="common">Rat lungworm</name>
    <dbReference type="NCBI Taxonomy" id="6313"/>
    <lineage>
        <taxon>Eukaryota</taxon>
        <taxon>Metazoa</taxon>
        <taxon>Ecdysozoa</taxon>
        <taxon>Nematoda</taxon>
        <taxon>Chromadorea</taxon>
        <taxon>Rhabditida</taxon>
        <taxon>Rhabditina</taxon>
        <taxon>Rhabditomorpha</taxon>
        <taxon>Strongyloidea</taxon>
        <taxon>Metastrongylidae</taxon>
        <taxon>Angiostrongylus</taxon>
    </lineage>
</organism>
<dbReference type="WBParaSite" id="ACAC_0000157901-mRNA-1">
    <property type="protein sequence ID" value="ACAC_0000157901-mRNA-1"/>
    <property type="gene ID" value="ACAC_0000157901"/>
</dbReference>
<sequence>MMSSADDDEAQPPEHERVDLWQQTLQAFVHELASCGFQGFLCSYYDLIHEHLPFIRLTDYSACPINFELWAV</sequence>
<reference evidence="1" key="1">
    <citation type="submission" date="2012-09" db="EMBL/GenBank/DDBJ databases">
        <authorList>
            <person name="Martin A.A."/>
        </authorList>
    </citation>
    <scope>NUCLEOTIDE SEQUENCE</scope>
</reference>
<proteinExistence type="predicted"/>
<protein>
    <submittedName>
        <fullName evidence="2">Myotubularin phosphatase domain-containing protein</fullName>
    </submittedName>
</protein>
<dbReference type="Proteomes" id="UP000035642">
    <property type="component" value="Unassembled WGS sequence"/>
</dbReference>
<dbReference type="AlphaFoldDB" id="A0A0K0CW14"/>
<evidence type="ECO:0000313" key="1">
    <source>
        <dbReference type="Proteomes" id="UP000035642"/>
    </source>
</evidence>
<keyword evidence="1" id="KW-1185">Reference proteome</keyword>
<accession>A0A0K0CW14</accession>
<reference evidence="2" key="2">
    <citation type="submission" date="2017-02" db="UniProtKB">
        <authorList>
            <consortium name="WormBaseParasite"/>
        </authorList>
    </citation>
    <scope>IDENTIFICATION</scope>
</reference>
<name>A0A0K0CW14_ANGCA</name>